<accession>C1N7V3</accession>
<comment type="similarity">
    <text evidence="1">Belongs to the WD repeat DDB2/WDR76 family.</text>
</comment>
<evidence type="ECO:0000313" key="7">
    <source>
        <dbReference type="Proteomes" id="UP000001876"/>
    </source>
</evidence>
<proteinExistence type="inferred from homology"/>
<dbReference type="PROSITE" id="PS50082">
    <property type="entry name" value="WD_REPEATS_2"/>
    <property type="match status" value="1"/>
</dbReference>
<dbReference type="AlphaFoldDB" id="C1N7V3"/>
<dbReference type="GO" id="GO:2000001">
    <property type="term" value="P:regulation of DNA damage checkpoint"/>
    <property type="evidence" value="ECO:0007669"/>
    <property type="project" value="TreeGrafter"/>
</dbReference>
<dbReference type="GeneID" id="9689416"/>
<dbReference type="InterPro" id="IPR036322">
    <property type="entry name" value="WD40_repeat_dom_sf"/>
</dbReference>
<evidence type="ECO:0000313" key="6">
    <source>
        <dbReference type="EMBL" id="EEH51597.1"/>
    </source>
</evidence>
<dbReference type="EMBL" id="GG663750">
    <property type="protein sequence ID" value="EEH51597.1"/>
    <property type="molecule type" value="Genomic_DNA"/>
</dbReference>
<evidence type="ECO:0000256" key="1">
    <source>
        <dbReference type="ARBA" id="ARBA00005434"/>
    </source>
</evidence>
<keyword evidence="7" id="KW-1185">Reference proteome</keyword>
<dbReference type="InterPro" id="IPR015943">
    <property type="entry name" value="WD40/YVTN_repeat-like_dom_sf"/>
</dbReference>
<dbReference type="RefSeq" id="XP_003063975.1">
    <property type="nucleotide sequence ID" value="XM_003063929.1"/>
</dbReference>
<dbReference type="KEGG" id="mpp:MICPUCDRAFT_66218"/>
<dbReference type="SUPFAM" id="SSF50978">
    <property type="entry name" value="WD40 repeat-like"/>
    <property type="match status" value="1"/>
</dbReference>
<keyword evidence="2 4" id="KW-0853">WD repeat</keyword>
<dbReference type="SMART" id="SM00320">
    <property type="entry name" value="WD40"/>
    <property type="match status" value="5"/>
</dbReference>
<dbReference type="Pfam" id="PF00400">
    <property type="entry name" value="WD40"/>
    <property type="match status" value="1"/>
</dbReference>
<feature type="region of interest" description="Disordered" evidence="5">
    <location>
        <begin position="13"/>
        <end position="61"/>
    </location>
</feature>
<dbReference type="PANTHER" id="PTHR14773">
    <property type="entry name" value="WD REPEAT-CONTAINING PROTEIN 76"/>
    <property type="match status" value="1"/>
</dbReference>
<dbReference type="PANTHER" id="PTHR14773:SF0">
    <property type="entry name" value="WD REPEAT-CONTAINING PROTEIN 76"/>
    <property type="match status" value="1"/>
</dbReference>
<dbReference type="eggNOG" id="KOG4328">
    <property type="taxonomic scope" value="Eukaryota"/>
</dbReference>
<dbReference type="Proteomes" id="UP000001876">
    <property type="component" value="Unassembled WGS sequence"/>
</dbReference>
<dbReference type="OrthoDB" id="9890280at2759"/>
<gene>
    <name evidence="6" type="ORF">MICPUCDRAFT_66218</name>
</gene>
<dbReference type="GO" id="GO:0003677">
    <property type="term" value="F:DNA binding"/>
    <property type="evidence" value="ECO:0007669"/>
    <property type="project" value="TreeGrafter"/>
</dbReference>
<dbReference type="GO" id="GO:0005634">
    <property type="term" value="C:nucleus"/>
    <property type="evidence" value="ECO:0007669"/>
    <property type="project" value="TreeGrafter"/>
</dbReference>
<reference evidence="6 7" key="1">
    <citation type="journal article" date="2009" name="Science">
        <title>Green evolution and dynamic adaptations revealed by genomes of the marine picoeukaryotes Micromonas.</title>
        <authorList>
            <person name="Worden A.Z."/>
            <person name="Lee J.H."/>
            <person name="Mock T."/>
            <person name="Rouze P."/>
            <person name="Simmons M.P."/>
            <person name="Aerts A.L."/>
            <person name="Allen A.E."/>
            <person name="Cuvelier M.L."/>
            <person name="Derelle E."/>
            <person name="Everett M.V."/>
            <person name="Foulon E."/>
            <person name="Grimwood J."/>
            <person name="Gundlach H."/>
            <person name="Henrissat B."/>
            <person name="Napoli C."/>
            <person name="McDonald S.M."/>
            <person name="Parker M.S."/>
            <person name="Rombauts S."/>
            <person name="Salamov A."/>
            <person name="Von Dassow P."/>
            <person name="Badger J.H."/>
            <person name="Coutinho P.M."/>
            <person name="Demir E."/>
            <person name="Dubchak I."/>
            <person name="Gentemann C."/>
            <person name="Eikrem W."/>
            <person name="Gready J.E."/>
            <person name="John U."/>
            <person name="Lanier W."/>
            <person name="Lindquist E.A."/>
            <person name="Lucas S."/>
            <person name="Mayer K.F."/>
            <person name="Moreau H."/>
            <person name="Not F."/>
            <person name="Otillar R."/>
            <person name="Panaud O."/>
            <person name="Pangilinan J."/>
            <person name="Paulsen I."/>
            <person name="Piegu B."/>
            <person name="Poliakov A."/>
            <person name="Robbens S."/>
            <person name="Schmutz J."/>
            <person name="Toulza E."/>
            <person name="Wyss T."/>
            <person name="Zelensky A."/>
            <person name="Zhou K."/>
            <person name="Armbrust E.V."/>
            <person name="Bhattacharya D."/>
            <person name="Goodenough U.W."/>
            <person name="Van de Peer Y."/>
            <person name="Grigoriev I.V."/>
        </authorList>
    </citation>
    <scope>NUCLEOTIDE SEQUENCE [LARGE SCALE GENOMIC DNA]</scope>
    <source>
        <strain evidence="6 7">CCMP1545</strain>
    </source>
</reference>
<dbReference type="STRING" id="564608.C1N7V3"/>
<dbReference type="OMA" id="YICHLKW"/>
<dbReference type="Gene3D" id="2.130.10.10">
    <property type="entry name" value="YVTN repeat-like/Quinoprotein amine dehydrogenase"/>
    <property type="match status" value="1"/>
</dbReference>
<dbReference type="InterPro" id="IPR001680">
    <property type="entry name" value="WD40_rpt"/>
</dbReference>
<sequence>MAALNIGTLAAEVATKSASAGGPSQRGIGSKRQRAPKEDPGPVRRSLRGQKAEPDATYAGGVDYERRDGTVILTNGTFTGAGVSSEGALFDPGPSRPTGDVPLESVNANERADEAFIAFLRDAMATPMKDAEKVAEGTRLTASAFAESVSKTRPRNVALAPTSASGIVKSDLKLADEGVAKVTPRGVTHLDMAPYDASGPVVVAAGDKDGNVGIWRVDGASSSSAGDDDADGSEDGVMYYRPHGSYICHLKWGRGGLGGKLLTCAYDGAVRALDAEKGVFTELFVSEEDDEFSACDFSADGRAMHLSDNRGNYYVVDARTGKMTSPAVMLHEKKINTVHLEPGAERLFATSCGDQTVQVWDVRKTGKGCKPVSRLQHTKSCQAAYFAPDGSGNLLTTCYDDLLRIWRPKASPGGGSTAMNDDPKSATKIRHNNQTGRWVLPFRAVWTPGSDGVVVGSMKREVELFDAQQGSLTKKFSDPERMTAIASRFAVHPTLNIIAAGTASGRIHVFRR</sequence>
<protein>
    <submittedName>
        <fullName evidence="6">Predicted protein</fullName>
    </submittedName>
</protein>
<evidence type="ECO:0000256" key="3">
    <source>
        <dbReference type="ARBA" id="ARBA00022737"/>
    </source>
</evidence>
<evidence type="ECO:0000256" key="2">
    <source>
        <dbReference type="ARBA" id="ARBA00022574"/>
    </source>
</evidence>
<evidence type="ECO:0000256" key="5">
    <source>
        <dbReference type="SAM" id="MobiDB-lite"/>
    </source>
</evidence>
<keyword evidence="3" id="KW-0677">Repeat</keyword>
<dbReference type="InterPro" id="IPR050853">
    <property type="entry name" value="WD_repeat_DNA-damage-binding"/>
</dbReference>
<evidence type="ECO:0000256" key="4">
    <source>
        <dbReference type="PROSITE-ProRule" id="PRU00221"/>
    </source>
</evidence>
<name>C1N7V3_MICPC</name>
<feature type="repeat" description="WD" evidence="4">
    <location>
        <begin position="328"/>
        <end position="363"/>
    </location>
</feature>
<organism evidence="7">
    <name type="scientific">Micromonas pusilla (strain CCMP1545)</name>
    <name type="common">Picoplanktonic green alga</name>
    <dbReference type="NCBI Taxonomy" id="564608"/>
    <lineage>
        <taxon>Eukaryota</taxon>
        <taxon>Viridiplantae</taxon>
        <taxon>Chlorophyta</taxon>
        <taxon>Mamiellophyceae</taxon>
        <taxon>Mamiellales</taxon>
        <taxon>Mamiellaceae</taxon>
        <taxon>Micromonas</taxon>
    </lineage>
</organism>